<feature type="chain" id="PRO_5042101298" description="Immunoglobulin V-set domain-containing protein" evidence="3">
    <location>
        <begin position="22"/>
        <end position="141"/>
    </location>
</feature>
<dbReference type="CDD" id="cd00099">
    <property type="entry name" value="IgV"/>
    <property type="match status" value="1"/>
</dbReference>
<evidence type="ECO:0000259" key="4">
    <source>
        <dbReference type="SMART" id="SM00406"/>
    </source>
</evidence>
<evidence type="ECO:0000313" key="5">
    <source>
        <dbReference type="EMBL" id="KAJ8406553.1"/>
    </source>
</evidence>
<gene>
    <name evidence="5" type="ORF">AAFF_G00301270</name>
</gene>
<dbReference type="InterPro" id="IPR013106">
    <property type="entry name" value="Ig_V-set"/>
</dbReference>
<sequence length="141" mass="16124">MHACDLFLFLLLHQKLAWVQGVFVNQLPQELLESAGDSAEISCSHDSNTLQYYNWYWQLPGKGIELIANILTNQEPTFERDFSNRTDRYEIKKPAILFGSFRIKALQISDSAVYFCAAYEAQLCSTASPFNKNSCREKACQ</sequence>
<name>A0AAD7SQ37_9TELE</name>
<evidence type="ECO:0000256" key="1">
    <source>
        <dbReference type="ARBA" id="ARBA00022729"/>
    </source>
</evidence>
<dbReference type="InterPro" id="IPR013783">
    <property type="entry name" value="Ig-like_fold"/>
</dbReference>
<keyword evidence="1 3" id="KW-0732">Signal</keyword>
<dbReference type="Gene3D" id="2.60.40.10">
    <property type="entry name" value="Immunoglobulins"/>
    <property type="match status" value="1"/>
</dbReference>
<dbReference type="GO" id="GO:0005886">
    <property type="term" value="C:plasma membrane"/>
    <property type="evidence" value="ECO:0007669"/>
    <property type="project" value="TreeGrafter"/>
</dbReference>
<proteinExistence type="predicted"/>
<dbReference type="GO" id="GO:0007166">
    <property type="term" value="P:cell surface receptor signaling pathway"/>
    <property type="evidence" value="ECO:0007669"/>
    <property type="project" value="TreeGrafter"/>
</dbReference>
<dbReference type="EMBL" id="JAINUG010000043">
    <property type="protein sequence ID" value="KAJ8406553.1"/>
    <property type="molecule type" value="Genomic_DNA"/>
</dbReference>
<dbReference type="AlphaFoldDB" id="A0AAD7SQ37"/>
<protein>
    <recommendedName>
        <fullName evidence="4">Immunoglobulin V-set domain-containing protein</fullName>
    </recommendedName>
</protein>
<dbReference type="SUPFAM" id="SSF48726">
    <property type="entry name" value="Immunoglobulin"/>
    <property type="match status" value="1"/>
</dbReference>
<dbReference type="PANTHER" id="PTHR23268">
    <property type="entry name" value="T-CELL RECEPTOR BETA CHAIN"/>
    <property type="match status" value="1"/>
</dbReference>
<dbReference type="GO" id="GO:0002376">
    <property type="term" value="P:immune system process"/>
    <property type="evidence" value="ECO:0007669"/>
    <property type="project" value="UniProtKB-KW"/>
</dbReference>
<keyword evidence="2" id="KW-0391">Immunity</keyword>
<organism evidence="5 6">
    <name type="scientific">Aldrovandia affinis</name>
    <dbReference type="NCBI Taxonomy" id="143900"/>
    <lineage>
        <taxon>Eukaryota</taxon>
        <taxon>Metazoa</taxon>
        <taxon>Chordata</taxon>
        <taxon>Craniata</taxon>
        <taxon>Vertebrata</taxon>
        <taxon>Euteleostomi</taxon>
        <taxon>Actinopterygii</taxon>
        <taxon>Neopterygii</taxon>
        <taxon>Teleostei</taxon>
        <taxon>Notacanthiformes</taxon>
        <taxon>Halosauridae</taxon>
        <taxon>Aldrovandia</taxon>
    </lineage>
</organism>
<dbReference type="SMART" id="SM00406">
    <property type="entry name" value="IGv"/>
    <property type="match status" value="1"/>
</dbReference>
<feature type="signal peptide" evidence="3">
    <location>
        <begin position="1"/>
        <end position="21"/>
    </location>
</feature>
<dbReference type="Proteomes" id="UP001221898">
    <property type="component" value="Unassembled WGS sequence"/>
</dbReference>
<dbReference type="InterPro" id="IPR036179">
    <property type="entry name" value="Ig-like_dom_sf"/>
</dbReference>
<keyword evidence="6" id="KW-1185">Reference proteome</keyword>
<evidence type="ECO:0000313" key="6">
    <source>
        <dbReference type="Proteomes" id="UP001221898"/>
    </source>
</evidence>
<comment type="caution">
    <text evidence="5">The sequence shown here is derived from an EMBL/GenBank/DDBJ whole genome shotgun (WGS) entry which is preliminary data.</text>
</comment>
<evidence type="ECO:0000256" key="3">
    <source>
        <dbReference type="SAM" id="SignalP"/>
    </source>
</evidence>
<feature type="domain" description="Immunoglobulin V-set" evidence="4">
    <location>
        <begin position="38"/>
        <end position="118"/>
    </location>
</feature>
<dbReference type="Pfam" id="PF07686">
    <property type="entry name" value="V-set"/>
    <property type="match status" value="1"/>
</dbReference>
<reference evidence="5" key="1">
    <citation type="journal article" date="2023" name="Science">
        <title>Genome structures resolve the early diversification of teleost fishes.</title>
        <authorList>
            <person name="Parey E."/>
            <person name="Louis A."/>
            <person name="Montfort J."/>
            <person name="Bouchez O."/>
            <person name="Roques C."/>
            <person name="Iampietro C."/>
            <person name="Lluch J."/>
            <person name="Castinel A."/>
            <person name="Donnadieu C."/>
            <person name="Desvignes T."/>
            <person name="Floi Bucao C."/>
            <person name="Jouanno E."/>
            <person name="Wen M."/>
            <person name="Mejri S."/>
            <person name="Dirks R."/>
            <person name="Jansen H."/>
            <person name="Henkel C."/>
            <person name="Chen W.J."/>
            <person name="Zahm M."/>
            <person name="Cabau C."/>
            <person name="Klopp C."/>
            <person name="Thompson A.W."/>
            <person name="Robinson-Rechavi M."/>
            <person name="Braasch I."/>
            <person name="Lecointre G."/>
            <person name="Bobe J."/>
            <person name="Postlethwait J.H."/>
            <person name="Berthelot C."/>
            <person name="Roest Crollius H."/>
            <person name="Guiguen Y."/>
        </authorList>
    </citation>
    <scope>NUCLEOTIDE SEQUENCE</scope>
    <source>
        <strain evidence="5">NC1722</strain>
    </source>
</reference>
<accession>A0AAD7SQ37</accession>
<dbReference type="InterPro" id="IPR050413">
    <property type="entry name" value="TCR_beta_variable"/>
</dbReference>
<evidence type="ECO:0000256" key="2">
    <source>
        <dbReference type="ARBA" id="ARBA00022859"/>
    </source>
</evidence>